<accession>A0AA39DE98</accession>
<proteinExistence type="predicted"/>
<dbReference type="Proteomes" id="UP001168098">
    <property type="component" value="Unassembled WGS sequence"/>
</dbReference>
<reference evidence="1 2" key="1">
    <citation type="journal article" date="2023" name="BMC Biotechnol.">
        <title>Vitis rotundifolia cv Carlos genome sequencing.</title>
        <authorList>
            <person name="Huff M."/>
            <person name="Hulse-Kemp A."/>
            <person name="Scheffler B."/>
            <person name="Youngblood R."/>
            <person name="Simpson S."/>
            <person name="Babiker E."/>
            <person name="Staton M."/>
        </authorList>
    </citation>
    <scope>NUCLEOTIDE SEQUENCE [LARGE SCALE GENOMIC DNA]</scope>
    <source>
        <tissue evidence="1">Leaf</tissue>
    </source>
</reference>
<gene>
    <name evidence="1" type="ORF">PVL29_021076</name>
</gene>
<dbReference type="AlphaFoldDB" id="A0AA39DE98"/>
<evidence type="ECO:0000313" key="1">
    <source>
        <dbReference type="EMBL" id="KAJ9679042.1"/>
    </source>
</evidence>
<protein>
    <submittedName>
        <fullName evidence="1">Uncharacterized protein</fullName>
    </submittedName>
</protein>
<sequence>MDKGYEEEEIPIEAIGDVQKNDAKALFFIQHAISKTIFPQISIVTKSKEAWDVL</sequence>
<evidence type="ECO:0000313" key="2">
    <source>
        <dbReference type="Proteomes" id="UP001168098"/>
    </source>
</evidence>
<keyword evidence="2" id="KW-1185">Reference proteome</keyword>
<organism evidence="1 2">
    <name type="scientific">Vitis rotundifolia</name>
    <name type="common">Muscadine grape</name>
    <dbReference type="NCBI Taxonomy" id="103349"/>
    <lineage>
        <taxon>Eukaryota</taxon>
        <taxon>Viridiplantae</taxon>
        <taxon>Streptophyta</taxon>
        <taxon>Embryophyta</taxon>
        <taxon>Tracheophyta</taxon>
        <taxon>Spermatophyta</taxon>
        <taxon>Magnoliopsida</taxon>
        <taxon>eudicotyledons</taxon>
        <taxon>Gunneridae</taxon>
        <taxon>Pentapetalae</taxon>
        <taxon>rosids</taxon>
        <taxon>Vitales</taxon>
        <taxon>Vitaceae</taxon>
        <taxon>Viteae</taxon>
        <taxon>Vitis</taxon>
    </lineage>
</organism>
<comment type="caution">
    <text evidence="1">The sequence shown here is derived from an EMBL/GenBank/DDBJ whole genome shotgun (WGS) entry which is preliminary data.</text>
</comment>
<name>A0AA39DE98_VITRO</name>
<dbReference type="EMBL" id="JARBHA010000016">
    <property type="protein sequence ID" value="KAJ9679042.1"/>
    <property type="molecule type" value="Genomic_DNA"/>
</dbReference>